<evidence type="ECO:0000259" key="1">
    <source>
        <dbReference type="PROSITE" id="PS50987"/>
    </source>
</evidence>
<evidence type="ECO:0000313" key="3">
    <source>
        <dbReference type="Proteomes" id="UP000885826"/>
    </source>
</evidence>
<accession>A0A9C9ENI5</accession>
<dbReference type="Gene3D" id="1.10.10.10">
    <property type="entry name" value="Winged helix-like DNA-binding domain superfamily/Winged helix DNA-binding domain"/>
    <property type="match status" value="1"/>
</dbReference>
<dbReference type="InterPro" id="IPR011991">
    <property type="entry name" value="ArsR-like_HTH"/>
</dbReference>
<dbReference type="CDD" id="cd00090">
    <property type="entry name" value="HTH_ARSR"/>
    <property type="match status" value="1"/>
</dbReference>
<organism evidence="2 3">
    <name type="scientific">candidate division WOR-3 bacterium</name>
    <dbReference type="NCBI Taxonomy" id="2052148"/>
    <lineage>
        <taxon>Bacteria</taxon>
        <taxon>Bacteria division WOR-3</taxon>
    </lineage>
</organism>
<dbReference type="SMART" id="SM00418">
    <property type="entry name" value="HTH_ARSR"/>
    <property type="match status" value="1"/>
</dbReference>
<dbReference type="InterPro" id="IPR001845">
    <property type="entry name" value="HTH_ArsR_DNA-bd_dom"/>
</dbReference>
<dbReference type="AlphaFoldDB" id="A0A9C9ENI5"/>
<reference evidence="2" key="1">
    <citation type="journal article" date="2020" name="mSystems">
        <title>Genome- and Community-Level Interaction Insights into Carbon Utilization and Element Cycling Functions of Hydrothermarchaeota in Hydrothermal Sediment.</title>
        <authorList>
            <person name="Zhou Z."/>
            <person name="Liu Y."/>
            <person name="Xu W."/>
            <person name="Pan J."/>
            <person name="Luo Z.H."/>
            <person name="Li M."/>
        </authorList>
    </citation>
    <scope>NUCLEOTIDE SEQUENCE</scope>
    <source>
        <strain evidence="2">HyVt-388</strain>
    </source>
</reference>
<dbReference type="InterPro" id="IPR036390">
    <property type="entry name" value="WH_DNA-bd_sf"/>
</dbReference>
<proteinExistence type="predicted"/>
<comment type="caution">
    <text evidence="2">The sequence shown here is derived from an EMBL/GenBank/DDBJ whole genome shotgun (WGS) entry which is preliminary data.</text>
</comment>
<protein>
    <submittedName>
        <fullName evidence="2">ArsR family transcriptional regulator</fullName>
    </submittedName>
</protein>
<dbReference type="Proteomes" id="UP000885826">
    <property type="component" value="Unassembled WGS sequence"/>
</dbReference>
<sequence length="102" mass="12117">MAKKKIPEVRYRASRICRALANPTAYETLHILKKGKKTPEQLAHILGISVPTISHVLRVLRDLDLVRYDIKWRVRHYWLKIDLIKEIMARLEDLVKMIEKME</sequence>
<name>A0A9C9ENI5_UNCW3</name>
<dbReference type="EMBL" id="DRIG01000086">
    <property type="protein sequence ID" value="HEC79082.1"/>
    <property type="molecule type" value="Genomic_DNA"/>
</dbReference>
<dbReference type="InterPro" id="IPR036388">
    <property type="entry name" value="WH-like_DNA-bd_sf"/>
</dbReference>
<gene>
    <name evidence="2" type="ORF">ENI34_08090</name>
</gene>
<evidence type="ECO:0000313" key="2">
    <source>
        <dbReference type="EMBL" id="HEC79082.1"/>
    </source>
</evidence>
<dbReference type="PROSITE" id="PS50987">
    <property type="entry name" value="HTH_ARSR_2"/>
    <property type="match status" value="1"/>
</dbReference>
<feature type="domain" description="HTH arsR-type" evidence="1">
    <location>
        <begin position="6"/>
        <end position="99"/>
    </location>
</feature>
<dbReference type="Pfam" id="PF01022">
    <property type="entry name" value="HTH_5"/>
    <property type="match status" value="1"/>
</dbReference>
<dbReference type="GO" id="GO:0003700">
    <property type="term" value="F:DNA-binding transcription factor activity"/>
    <property type="evidence" value="ECO:0007669"/>
    <property type="project" value="InterPro"/>
</dbReference>
<dbReference type="SUPFAM" id="SSF46785">
    <property type="entry name" value="Winged helix' DNA-binding domain"/>
    <property type="match status" value="1"/>
</dbReference>